<keyword evidence="3" id="KW-1185">Reference proteome</keyword>
<sequence length="121" mass="13158">MSANVAQLTGACVTAHLTTFTQHTKSRAEERYMLTGRVEIRDNVRSMFASPLITVVQERRGEQWDVDGHSTGLQRRHTGAEICERVTNVCGKAARSHAAHQPTATPIGPSISASAPETAFK</sequence>
<evidence type="ECO:0000313" key="3">
    <source>
        <dbReference type="Proteomes" id="UP001153269"/>
    </source>
</evidence>
<feature type="region of interest" description="Disordered" evidence="1">
    <location>
        <begin position="94"/>
        <end position="121"/>
    </location>
</feature>
<proteinExistence type="predicted"/>
<evidence type="ECO:0000256" key="1">
    <source>
        <dbReference type="SAM" id="MobiDB-lite"/>
    </source>
</evidence>
<dbReference type="Proteomes" id="UP001153269">
    <property type="component" value="Unassembled WGS sequence"/>
</dbReference>
<evidence type="ECO:0000313" key="2">
    <source>
        <dbReference type="EMBL" id="CAB1451002.1"/>
    </source>
</evidence>
<dbReference type="AlphaFoldDB" id="A0A9N7VKI1"/>
<name>A0A9N7VKI1_PLEPL</name>
<comment type="caution">
    <text evidence="2">The sequence shown here is derived from an EMBL/GenBank/DDBJ whole genome shotgun (WGS) entry which is preliminary data.</text>
</comment>
<organism evidence="2 3">
    <name type="scientific">Pleuronectes platessa</name>
    <name type="common">European plaice</name>
    <dbReference type="NCBI Taxonomy" id="8262"/>
    <lineage>
        <taxon>Eukaryota</taxon>
        <taxon>Metazoa</taxon>
        <taxon>Chordata</taxon>
        <taxon>Craniata</taxon>
        <taxon>Vertebrata</taxon>
        <taxon>Euteleostomi</taxon>
        <taxon>Actinopterygii</taxon>
        <taxon>Neopterygii</taxon>
        <taxon>Teleostei</taxon>
        <taxon>Neoteleostei</taxon>
        <taxon>Acanthomorphata</taxon>
        <taxon>Carangaria</taxon>
        <taxon>Pleuronectiformes</taxon>
        <taxon>Pleuronectoidei</taxon>
        <taxon>Pleuronectidae</taxon>
        <taxon>Pleuronectes</taxon>
    </lineage>
</organism>
<gene>
    <name evidence="2" type="ORF">PLEPLA_LOCUS38694</name>
</gene>
<dbReference type="EMBL" id="CADEAL010004073">
    <property type="protein sequence ID" value="CAB1451002.1"/>
    <property type="molecule type" value="Genomic_DNA"/>
</dbReference>
<reference evidence="2" key="1">
    <citation type="submission" date="2020-03" db="EMBL/GenBank/DDBJ databases">
        <authorList>
            <person name="Weist P."/>
        </authorList>
    </citation>
    <scope>NUCLEOTIDE SEQUENCE</scope>
</reference>
<accession>A0A9N7VKI1</accession>
<protein>
    <submittedName>
        <fullName evidence="2">Uncharacterized protein</fullName>
    </submittedName>
</protein>